<evidence type="ECO:0000313" key="10">
    <source>
        <dbReference type="Proteomes" id="UP000553963"/>
    </source>
</evidence>
<feature type="transmembrane region" description="Helical" evidence="7">
    <location>
        <begin position="410"/>
        <end position="429"/>
    </location>
</feature>
<keyword evidence="10" id="KW-1185">Reference proteome</keyword>
<comment type="caution">
    <text evidence="9">The sequence shown here is derived from an EMBL/GenBank/DDBJ whole genome shotgun (WGS) entry which is preliminary data.</text>
</comment>
<dbReference type="GO" id="GO:0016020">
    <property type="term" value="C:membrane"/>
    <property type="evidence" value="ECO:0007669"/>
    <property type="project" value="UniProtKB-SubCell"/>
</dbReference>
<dbReference type="RefSeq" id="WP_183399485.1">
    <property type="nucleotide sequence ID" value="NZ_JACIDS010000003.1"/>
</dbReference>
<evidence type="ECO:0000256" key="3">
    <source>
        <dbReference type="ARBA" id="ARBA00022448"/>
    </source>
</evidence>
<keyword evidence="3" id="KW-0813">Transport</keyword>
<feature type="transmembrane region" description="Helical" evidence="7">
    <location>
        <begin position="181"/>
        <end position="200"/>
    </location>
</feature>
<dbReference type="AlphaFoldDB" id="A0A840ANL0"/>
<comment type="similarity">
    <text evidence="2">Belongs to the major facilitator superfamily. Sugar transporter (TC 2.A.1.1) family.</text>
</comment>
<feature type="transmembrane region" description="Helical" evidence="7">
    <location>
        <begin position="381"/>
        <end position="404"/>
    </location>
</feature>
<dbReference type="EMBL" id="JACIDS010000003">
    <property type="protein sequence ID" value="MBB3931879.1"/>
    <property type="molecule type" value="Genomic_DNA"/>
</dbReference>
<dbReference type="PROSITE" id="PS00216">
    <property type="entry name" value="SUGAR_TRANSPORT_1"/>
    <property type="match status" value="1"/>
</dbReference>
<organism evidence="9 10">
    <name type="scientific">Kaistia hirudinis</name>
    <dbReference type="NCBI Taxonomy" id="1293440"/>
    <lineage>
        <taxon>Bacteria</taxon>
        <taxon>Pseudomonadati</taxon>
        <taxon>Pseudomonadota</taxon>
        <taxon>Alphaproteobacteria</taxon>
        <taxon>Hyphomicrobiales</taxon>
        <taxon>Kaistiaceae</taxon>
        <taxon>Kaistia</taxon>
    </lineage>
</organism>
<evidence type="ECO:0000313" key="9">
    <source>
        <dbReference type="EMBL" id="MBB3931879.1"/>
    </source>
</evidence>
<comment type="subcellular location">
    <subcellularLocation>
        <location evidence="1">Membrane</location>
        <topology evidence="1">Multi-pass membrane protein</topology>
    </subcellularLocation>
</comment>
<feature type="transmembrane region" description="Helical" evidence="7">
    <location>
        <begin position="347"/>
        <end position="369"/>
    </location>
</feature>
<dbReference type="InterPro" id="IPR036259">
    <property type="entry name" value="MFS_trans_sf"/>
</dbReference>
<feature type="transmembrane region" description="Helical" evidence="7">
    <location>
        <begin position="148"/>
        <end position="169"/>
    </location>
</feature>
<feature type="transmembrane region" description="Helical" evidence="7">
    <location>
        <begin position="259"/>
        <end position="279"/>
    </location>
</feature>
<dbReference type="Pfam" id="PF00083">
    <property type="entry name" value="Sugar_tr"/>
    <property type="match status" value="1"/>
</dbReference>
<gene>
    <name evidence="9" type="ORF">GGR25_002929</name>
</gene>
<feature type="transmembrane region" description="Helical" evidence="7">
    <location>
        <begin position="323"/>
        <end position="341"/>
    </location>
</feature>
<feature type="domain" description="Major facilitator superfamily (MFS) profile" evidence="8">
    <location>
        <begin position="24"/>
        <end position="434"/>
    </location>
</feature>
<dbReference type="InterPro" id="IPR020846">
    <property type="entry name" value="MFS_dom"/>
</dbReference>
<reference evidence="9 10" key="1">
    <citation type="submission" date="2020-08" db="EMBL/GenBank/DDBJ databases">
        <title>Genomic Encyclopedia of Type Strains, Phase IV (KMG-IV): sequencing the most valuable type-strain genomes for metagenomic binning, comparative biology and taxonomic classification.</title>
        <authorList>
            <person name="Goeker M."/>
        </authorList>
    </citation>
    <scope>NUCLEOTIDE SEQUENCE [LARGE SCALE GENOMIC DNA]</scope>
    <source>
        <strain evidence="9 10">DSM 25966</strain>
    </source>
</reference>
<feature type="transmembrane region" description="Helical" evidence="7">
    <location>
        <begin position="59"/>
        <end position="78"/>
    </location>
</feature>
<evidence type="ECO:0000256" key="6">
    <source>
        <dbReference type="ARBA" id="ARBA00023136"/>
    </source>
</evidence>
<dbReference type="PROSITE" id="PS50850">
    <property type="entry name" value="MFS"/>
    <property type="match status" value="1"/>
</dbReference>
<dbReference type="GO" id="GO:0022857">
    <property type="term" value="F:transmembrane transporter activity"/>
    <property type="evidence" value="ECO:0007669"/>
    <property type="project" value="InterPro"/>
</dbReference>
<proteinExistence type="inferred from homology"/>
<evidence type="ECO:0000256" key="7">
    <source>
        <dbReference type="SAM" id="Phobius"/>
    </source>
</evidence>
<evidence type="ECO:0000256" key="4">
    <source>
        <dbReference type="ARBA" id="ARBA00022692"/>
    </source>
</evidence>
<accession>A0A840ANL0</accession>
<dbReference type="PANTHER" id="PTHR23511">
    <property type="entry name" value="SYNAPTIC VESICLE GLYCOPROTEIN 2"/>
    <property type="match status" value="1"/>
</dbReference>
<dbReference type="CDD" id="cd17316">
    <property type="entry name" value="MFS_SV2_like"/>
    <property type="match status" value="1"/>
</dbReference>
<evidence type="ECO:0000256" key="2">
    <source>
        <dbReference type="ARBA" id="ARBA00010992"/>
    </source>
</evidence>
<evidence type="ECO:0000256" key="5">
    <source>
        <dbReference type="ARBA" id="ARBA00022989"/>
    </source>
</evidence>
<evidence type="ECO:0000256" key="1">
    <source>
        <dbReference type="ARBA" id="ARBA00004141"/>
    </source>
</evidence>
<dbReference type="Proteomes" id="UP000553963">
    <property type="component" value="Unassembled WGS sequence"/>
</dbReference>
<evidence type="ECO:0000259" key="8">
    <source>
        <dbReference type="PROSITE" id="PS50850"/>
    </source>
</evidence>
<name>A0A840ANL0_9HYPH</name>
<dbReference type="InterPro" id="IPR005829">
    <property type="entry name" value="Sugar_transporter_CS"/>
</dbReference>
<feature type="transmembrane region" description="Helical" evidence="7">
    <location>
        <begin position="24"/>
        <end position="47"/>
    </location>
</feature>
<feature type="transmembrane region" description="Helical" evidence="7">
    <location>
        <begin position="90"/>
        <end position="111"/>
    </location>
</feature>
<feature type="transmembrane region" description="Helical" evidence="7">
    <location>
        <begin position="291"/>
        <end position="311"/>
    </location>
</feature>
<keyword evidence="5 7" id="KW-1133">Transmembrane helix</keyword>
<dbReference type="PANTHER" id="PTHR23511:SF34">
    <property type="entry name" value="SYNAPTIC VESICLE GLYCOPROTEIN 2"/>
    <property type="match status" value="1"/>
</dbReference>
<keyword evidence="6 7" id="KW-0472">Membrane</keyword>
<dbReference type="Gene3D" id="1.20.1250.20">
    <property type="entry name" value="MFS general substrate transporter like domains"/>
    <property type="match status" value="1"/>
</dbReference>
<feature type="transmembrane region" description="Helical" evidence="7">
    <location>
        <begin position="117"/>
        <end position="136"/>
    </location>
</feature>
<protein>
    <submittedName>
        <fullName evidence="9">Putative MFS transporter</fullName>
    </submittedName>
</protein>
<dbReference type="SUPFAM" id="SSF103473">
    <property type="entry name" value="MFS general substrate transporter"/>
    <property type="match status" value="1"/>
</dbReference>
<dbReference type="InterPro" id="IPR005828">
    <property type="entry name" value="MFS_sugar_transport-like"/>
</dbReference>
<keyword evidence="4 7" id="KW-0812">Transmembrane</keyword>
<sequence>MATRAITVDEALEAAGTGSFQRKLFLIFGLVWAADAMQVLAIGFTAPSIAKSFGLTVPQALQTGTVFFVGMLIGAAFFGRLADRIGRRNLLIITVLIDAVFGLASAFAPSFGVLLGLRFMTGLAVGGTLPVDYAMMAEFLPAKRRGRWLVALEGFWAVGTLVVALAAWWAANNGVEEAWRFIFIVTGVPALIGFGLRFLVPESPYYLLRAGSPQEAKAVLDRIAKDNGGTVLAGALTLPREKREPISALFTGGMGRRSVAIFAAWLLVSIAYYGVFTWLPGKLVSEGHGFVRGYGFLVLLALAQIPGYALAAFGVERYGRKPTLIAFLLLSAAGCFLYAVLSDPGMIAGAMLLMSFALLGTWGALYAFTPELYPTSLRASGMGIAGAMARLGGLFAPTLVGIVVGISFNVALGVFAALLVIAALATTMIDVETKEKPLA</sequence>